<name>A0AA38LG30_TAXCH</name>
<evidence type="ECO:0000313" key="1">
    <source>
        <dbReference type="EMBL" id="KAH9323523.1"/>
    </source>
</evidence>
<dbReference type="Proteomes" id="UP000824469">
    <property type="component" value="Unassembled WGS sequence"/>
</dbReference>
<evidence type="ECO:0000313" key="2">
    <source>
        <dbReference type="Proteomes" id="UP000824469"/>
    </source>
</evidence>
<dbReference type="PANTHER" id="PTHR37181:SF1">
    <property type="entry name" value="F6A14.6 PROTEIN"/>
    <property type="match status" value="1"/>
</dbReference>
<sequence length="170" mass="19143">ENAEIELESAAWAHSSLTLNVEAFICALLLSASEEKPSDTDVHLRKLPAWKIHDKDNQMTLAENQILNHLKSTCPADLTPKTFFSLLNPFLLKVQALVQVHVGAKTKDCTMINLLDNLGSYLGRHIIIEMIRFSMETRSWELFKILLSCAKCLSPNVKLDKKLTEAKRGN</sequence>
<proteinExistence type="predicted"/>
<reference evidence="1 2" key="1">
    <citation type="journal article" date="2021" name="Nat. Plants">
        <title>The Taxus genome provides insights into paclitaxel biosynthesis.</title>
        <authorList>
            <person name="Xiong X."/>
            <person name="Gou J."/>
            <person name="Liao Q."/>
            <person name="Li Y."/>
            <person name="Zhou Q."/>
            <person name="Bi G."/>
            <person name="Li C."/>
            <person name="Du R."/>
            <person name="Wang X."/>
            <person name="Sun T."/>
            <person name="Guo L."/>
            <person name="Liang H."/>
            <person name="Lu P."/>
            <person name="Wu Y."/>
            <person name="Zhang Z."/>
            <person name="Ro D.K."/>
            <person name="Shang Y."/>
            <person name="Huang S."/>
            <person name="Yan J."/>
        </authorList>
    </citation>
    <scope>NUCLEOTIDE SEQUENCE [LARGE SCALE GENOMIC DNA]</scope>
    <source>
        <strain evidence="1">Ta-2019</strain>
    </source>
</reference>
<dbReference type="AlphaFoldDB" id="A0AA38LG30"/>
<gene>
    <name evidence="1" type="ORF">KI387_018162</name>
</gene>
<dbReference type="PANTHER" id="PTHR37181">
    <property type="entry name" value="F6A14.6 PROTEIN"/>
    <property type="match status" value="1"/>
</dbReference>
<feature type="non-terminal residue" evidence="1">
    <location>
        <position position="170"/>
    </location>
</feature>
<organism evidence="1 2">
    <name type="scientific">Taxus chinensis</name>
    <name type="common">Chinese yew</name>
    <name type="synonym">Taxus wallichiana var. chinensis</name>
    <dbReference type="NCBI Taxonomy" id="29808"/>
    <lineage>
        <taxon>Eukaryota</taxon>
        <taxon>Viridiplantae</taxon>
        <taxon>Streptophyta</taxon>
        <taxon>Embryophyta</taxon>
        <taxon>Tracheophyta</taxon>
        <taxon>Spermatophyta</taxon>
        <taxon>Pinopsida</taxon>
        <taxon>Pinidae</taxon>
        <taxon>Conifers II</taxon>
        <taxon>Cupressales</taxon>
        <taxon>Taxaceae</taxon>
        <taxon>Taxus</taxon>
    </lineage>
</organism>
<feature type="non-terminal residue" evidence="1">
    <location>
        <position position="1"/>
    </location>
</feature>
<dbReference type="EMBL" id="JAHRHJ020000003">
    <property type="protein sequence ID" value="KAH9323523.1"/>
    <property type="molecule type" value="Genomic_DNA"/>
</dbReference>
<accession>A0AA38LG30</accession>
<comment type="caution">
    <text evidence="1">The sequence shown here is derived from an EMBL/GenBank/DDBJ whole genome shotgun (WGS) entry which is preliminary data.</text>
</comment>
<keyword evidence="2" id="KW-1185">Reference proteome</keyword>
<protein>
    <submittedName>
        <fullName evidence="1">Uncharacterized protein</fullName>
    </submittedName>
</protein>